<proteinExistence type="predicted"/>
<dbReference type="Gene3D" id="3.40.50.720">
    <property type="entry name" value="NAD(P)-binding Rossmann-like Domain"/>
    <property type="match status" value="1"/>
</dbReference>
<accession>A0AAV2HZM1</accession>
<dbReference type="InterPro" id="IPR036291">
    <property type="entry name" value="NAD(P)-bd_dom_sf"/>
</dbReference>
<dbReference type="EMBL" id="CAXITT010000352">
    <property type="protein sequence ID" value="CAL1539709.1"/>
    <property type="molecule type" value="Genomic_DNA"/>
</dbReference>
<keyword evidence="2" id="KW-1185">Reference proteome</keyword>
<dbReference type="AlphaFoldDB" id="A0AAV2HZM1"/>
<comment type="caution">
    <text evidence="1">The sequence shown here is derived from an EMBL/GenBank/DDBJ whole genome shotgun (WGS) entry which is preliminary data.</text>
</comment>
<protein>
    <submittedName>
        <fullName evidence="1">Uncharacterized protein</fullName>
    </submittedName>
</protein>
<dbReference type="SUPFAM" id="SSF51735">
    <property type="entry name" value="NAD(P)-binding Rossmann-fold domains"/>
    <property type="match status" value="1"/>
</dbReference>
<gene>
    <name evidence="1" type="ORF">GSLYS_00013442001</name>
</gene>
<reference evidence="1 2" key="1">
    <citation type="submission" date="2024-04" db="EMBL/GenBank/DDBJ databases">
        <authorList>
            <consortium name="Genoscope - CEA"/>
            <person name="William W."/>
        </authorList>
    </citation>
    <scope>NUCLEOTIDE SEQUENCE [LARGE SCALE GENOMIC DNA]</scope>
</reference>
<dbReference type="Proteomes" id="UP001497497">
    <property type="component" value="Unassembled WGS sequence"/>
</dbReference>
<evidence type="ECO:0000313" key="2">
    <source>
        <dbReference type="Proteomes" id="UP001497497"/>
    </source>
</evidence>
<evidence type="ECO:0000313" key="1">
    <source>
        <dbReference type="EMBL" id="CAL1539709.1"/>
    </source>
</evidence>
<organism evidence="1 2">
    <name type="scientific">Lymnaea stagnalis</name>
    <name type="common">Great pond snail</name>
    <name type="synonym">Helix stagnalis</name>
    <dbReference type="NCBI Taxonomy" id="6523"/>
    <lineage>
        <taxon>Eukaryota</taxon>
        <taxon>Metazoa</taxon>
        <taxon>Spiralia</taxon>
        <taxon>Lophotrochozoa</taxon>
        <taxon>Mollusca</taxon>
        <taxon>Gastropoda</taxon>
        <taxon>Heterobranchia</taxon>
        <taxon>Euthyneura</taxon>
        <taxon>Panpulmonata</taxon>
        <taxon>Hygrophila</taxon>
        <taxon>Lymnaeoidea</taxon>
        <taxon>Lymnaeidae</taxon>
        <taxon>Lymnaea</taxon>
    </lineage>
</organism>
<feature type="non-terminal residue" evidence="1">
    <location>
        <position position="88"/>
    </location>
</feature>
<name>A0AAV2HZM1_LYMST</name>
<sequence>MAAGHVFGIDQKLQLILQASNLDQLEEVCMDLHDCAYPLVTDVSAQLTLGDVTQTLDAVVIVLASRCTAGTSTSEFQSLVSLVTYIHD</sequence>